<dbReference type="InterPro" id="IPR014031">
    <property type="entry name" value="Ketoacyl_synth_C"/>
</dbReference>
<dbReference type="GO" id="GO:0005886">
    <property type="term" value="C:plasma membrane"/>
    <property type="evidence" value="ECO:0007669"/>
    <property type="project" value="TreeGrafter"/>
</dbReference>
<dbReference type="SUPFAM" id="SSF47336">
    <property type="entry name" value="ACP-like"/>
    <property type="match status" value="1"/>
</dbReference>
<evidence type="ECO:0000259" key="5">
    <source>
        <dbReference type="PROSITE" id="PS52004"/>
    </source>
</evidence>
<dbReference type="InterPro" id="IPR018201">
    <property type="entry name" value="Ketoacyl_synth_AS"/>
</dbReference>
<dbReference type="PANTHER" id="PTHR43775:SF37">
    <property type="entry name" value="SI:DKEY-61P9.11"/>
    <property type="match status" value="1"/>
</dbReference>
<dbReference type="GO" id="GO:0071770">
    <property type="term" value="P:DIM/DIP cell wall layer assembly"/>
    <property type="evidence" value="ECO:0007669"/>
    <property type="project" value="TreeGrafter"/>
</dbReference>
<dbReference type="GO" id="GO:0004312">
    <property type="term" value="F:fatty acid synthase activity"/>
    <property type="evidence" value="ECO:0007669"/>
    <property type="project" value="TreeGrafter"/>
</dbReference>
<dbReference type="PROSITE" id="PS50075">
    <property type="entry name" value="CARRIER"/>
    <property type="match status" value="1"/>
</dbReference>
<feature type="domain" description="Ketosynthase family 3 (KS3)" evidence="5">
    <location>
        <begin position="41"/>
        <end position="466"/>
    </location>
</feature>
<dbReference type="SMART" id="SM00825">
    <property type="entry name" value="PKS_KS"/>
    <property type="match status" value="1"/>
</dbReference>
<dbReference type="Gene3D" id="1.10.1200.10">
    <property type="entry name" value="ACP-like"/>
    <property type="match status" value="1"/>
</dbReference>
<keyword evidence="3" id="KW-0808">Transferase</keyword>
<dbReference type="InterPro" id="IPR016039">
    <property type="entry name" value="Thiolase-like"/>
</dbReference>
<accession>A0A8J4H218</accession>
<dbReference type="PROSITE" id="PS00606">
    <property type="entry name" value="KS3_1"/>
    <property type="match status" value="1"/>
</dbReference>
<dbReference type="InterPro" id="IPR009081">
    <property type="entry name" value="PP-bd_ACP"/>
</dbReference>
<dbReference type="InterPro" id="IPR050091">
    <property type="entry name" value="PKS_NRPS_Biosynth_Enz"/>
</dbReference>
<dbReference type="Pfam" id="PF00109">
    <property type="entry name" value="ketoacyl-synt"/>
    <property type="match status" value="1"/>
</dbReference>
<dbReference type="Pfam" id="PF02801">
    <property type="entry name" value="Ketoacyl-synt_C"/>
    <property type="match status" value="1"/>
</dbReference>
<dbReference type="Proteomes" id="UP000677918">
    <property type="component" value="Unassembled WGS sequence"/>
</dbReference>
<keyword evidence="2" id="KW-0597">Phosphoprotein</keyword>
<keyword evidence="1" id="KW-0596">Phosphopantetheine</keyword>
<organism evidence="6 7">
    <name type="scientific">Xylanibacillus composti</name>
    <dbReference type="NCBI Taxonomy" id="1572762"/>
    <lineage>
        <taxon>Bacteria</taxon>
        <taxon>Bacillati</taxon>
        <taxon>Bacillota</taxon>
        <taxon>Bacilli</taxon>
        <taxon>Bacillales</taxon>
        <taxon>Paenibacillaceae</taxon>
        <taxon>Xylanibacillus</taxon>
    </lineage>
</organism>
<dbReference type="EMBL" id="BOVK01000029">
    <property type="protein sequence ID" value="GIQ69512.1"/>
    <property type="molecule type" value="Genomic_DNA"/>
</dbReference>
<reference evidence="6" key="1">
    <citation type="submission" date="2021-04" db="EMBL/GenBank/DDBJ databases">
        <title>Draft genome sequence of Xylanibacillus composti strain K13.</title>
        <authorList>
            <person name="Uke A."/>
            <person name="Chhe C."/>
            <person name="Baramee S."/>
            <person name="Kosugi A."/>
        </authorList>
    </citation>
    <scope>NUCLEOTIDE SEQUENCE</scope>
    <source>
        <strain evidence="6">K13</strain>
    </source>
</reference>
<feature type="domain" description="Carrier" evidence="4">
    <location>
        <begin position="680"/>
        <end position="754"/>
    </location>
</feature>
<dbReference type="PROSITE" id="PS52004">
    <property type="entry name" value="KS3_2"/>
    <property type="match status" value="1"/>
</dbReference>
<dbReference type="InterPro" id="IPR020841">
    <property type="entry name" value="PKS_Beta-ketoAc_synthase_dom"/>
</dbReference>
<proteinExistence type="predicted"/>
<dbReference type="InterPro" id="IPR014030">
    <property type="entry name" value="Ketoacyl_synth_N"/>
</dbReference>
<sequence>MTQWARLIFEKVAAGDLHEETALALLESFESMQADSLPGKRKDIAIIGLSMRMPGAHTLEQFWHNLSRKRECIGEYPIHRRRDSEPFIRTHTTLKTDEITYSIGGYLDEVDKFDYDFFQLSPMEAALMDPNHRMFLESCWSAIEDAGYGGGRLQGSRTGVYIGHADWPLYGQYITKTQPSRIQMAGVGNTPSILASRISYLLDLRGPSLLIDTACSSSLVAVHTACKAIQNGDCDMALTGGVKLCLMPVAGVFDIGIESSRAQTSAFDEGSDGTVWGEGAAALLLKPLDQALADRDHIYAVIKGSGMNQDGASVGITAPNAAAQEEVLCRAWEDAGVHPESIALFEAHGTGTRLGDPIEVDGIRRAFQRYTRRKQFCAIGSVKTNIGHLDGLSGIAGLLKGIAALRFKQLPPTLHFTRPNRSIPFADTPVYVQDRLADWESPDYPRRCGVSSFGFSGTNCHVVLEEAPDPDGDAQAADLRADDADSLPYMFPVSAKCEESLQAWADAYANRIREAEEPLADICFTASTGRGHYAYRLVVTGKDKRELADKLAAYARNVHIPDGSYIGAHKEVAQAREMRAPGEVTPSERREYSRKANEILHLLLDAEDGQERIALSRQLCEHYVRGADVDWGLLYGERAGRKVRLPAYPFRRLRCWMDDAREQTGSAAKQPVRLTGRPSGQYSAEERLLGQIWGELLGLETLDIYDDFFEIGGNSIQAIRLEADLAKLGVKLSAEQIEAERCIQRLAAYISAECAANVAGGAEAAVASASAPAASAAQPSSTVRTTDYARVVAIEHTTVAISGIEPFNDVFFKNCFYNSLFPVVRHYGASILPILLNDLIVFAKNGTRYEVEYVSHRPDQAVFEQVGLQLAARRGNEQFVEEAKREIAAGRPVIVWVDAFELSIRKDAYRKEHMDHTLLIYGYDPPSRQFLVIEHDRRENLSYRRQLVSYEDMERGCRAFDERYFRSGEHAATHYLISPIGTREGRMAEPEELRASCARSFAVMLSESQALQEQSESVLAQFVSDFQAAVADEAHLRACVEEWADFLNQVMNSKQVEVYRLRQLLGEDHELVQSADRLRKSWDTVRKGVVRYLYLPVFDAAALQKLADRLQELPRQEQQFRLQLQAAMNSYLLTT</sequence>
<dbReference type="Pfam" id="PF16197">
    <property type="entry name" value="KAsynt_C_assoc"/>
    <property type="match status" value="1"/>
</dbReference>
<dbReference type="PANTHER" id="PTHR43775">
    <property type="entry name" value="FATTY ACID SYNTHASE"/>
    <property type="match status" value="1"/>
</dbReference>
<gene>
    <name evidence="6" type="ORF">XYCOK13_23360</name>
</gene>
<dbReference type="GO" id="GO:0004315">
    <property type="term" value="F:3-oxoacyl-[acyl-carrier-protein] synthase activity"/>
    <property type="evidence" value="ECO:0007669"/>
    <property type="project" value="InterPro"/>
</dbReference>
<dbReference type="GO" id="GO:0005737">
    <property type="term" value="C:cytoplasm"/>
    <property type="evidence" value="ECO:0007669"/>
    <property type="project" value="TreeGrafter"/>
</dbReference>
<evidence type="ECO:0000259" key="4">
    <source>
        <dbReference type="PROSITE" id="PS50075"/>
    </source>
</evidence>
<evidence type="ECO:0000256" key="1">
    <source>
        <dbReference type="ARBA" id="ARBA00022450"/>
    </source>
</evidence>
<dbReference type="AlphaFoldDB" id="A0A8J4H218"/>
<comment type="caution">
    <text evidence="6">The sequence shown here is derived from an EMBL/GenBank/DDBJ whole genome shotgun (WGS) entry which is preliminary data.</text>
</comment>
<dbReference type="InterPro" id="IPR032821">
    <property type="entry name" value="PKS_assoc"/>
</dbReference>
<evidence type="ECO:0000256" key="3">
    <source>
        <dbReference type="ARBA" id="ARBA00022679"/>
    </source>
</evidence>
<name>A0A8J4H218_9BACL</name>
<dbReference type="RefSeq" id="WP_213412315.1">
    <property type="nucleotide sequence ID" value="NZ_BOVK01000029.1"/>
</dbReference>
<dbReference type="SUPFAM" id="SSF53901">
    <property type="entry name" value="Thiolase-like"/>
    <property type="match status" value="1"/>
</dbReference>
<dbReference type="GO" id="GO:0006633">
    <property type="term" value="P:fatty acid biosynthetic process"/>
    <property type="evidence" value="ECO:0007669"/>
    <property type="project" value="InterPro"/>
</dbReference>
<dbReference type="Pfam" id="PF00550">
    <property type="entry name" value="PP-binding"/>
    <property type="match status" value="1"/>
</dbReference>
<evidence type="ECO:0000313" key="7">
    <source>
        <dbReference type="Proteomes" id="UP000677918"/>
    </source>
</evidence>
<dbReference type="CDD" id="cd00833">
    <property type="entry name" value="PKS"/>
    <property type="match status" value="1"/>
</dbReference>
<keyword evidence="7" id="KW-1185">Reference proteome</keyword>
<dbReference type="Pfam" id="PF14399">
    <property type="entry name" value="BtrH_N"/>
    <property type="match status" value="1"/>
</dbReference>
<protein>
    <recommendedName>
        <fullName evidence="8">Polyketide synthase</fullName>
    </recommendedName>
</protein>
<evidence type="ECO:0008006" key="8">
    <source>
        <dbReference type="Google" id="ProtNLM"/>
    </source>
</evidence>
<evidence type="ECO:0000256" key="2">
    <source>
        <dbReference type="ARBA" id="ARBA00022553"/>
    </source>
</evidence>
<dbReference type="InterPro" id="IPR036736">
    <property type="entry name" value="ACP-like_sf"/>
</dbReference>
<dbReference type="Gene3D" id="1.10.1240.100">
    <property type="match status" value="1"/>
</dbReference>
<dbReference type="Gene3D" id="3.40.47.10">
    <property type="match status" value="1"/>
</dbReference>
<evidence type="ECO:0000313" key="6">
    <source>
        <dbReference type="EMBL" id="GIQ69512.1"/>
    </source>
</evidence>
<dbReference type="InterPro" id="IPR026935">
    <property type="entry name" value="BtrH_N"/>
</dbReference>